<evidence type="ECO:0000256" key="9">
    <source>
        <dbReference type="PROSITE-ProRule" id="PRU00282"/>
    </source>
</evidence>
<comment type="subcellular location">
    <subcellularLocation>
        <location evidence="1">Membrane</location>
        <topology evidence="1">Multi-pass membrane protein</topology>
    </subcellularLocation>
</comment>
<dbReference type="Gene3D" id="1.50.40.10">
    <property type="entry name" value="Mitochondrial carrier domain"/>
    <property type="match status" value="1"/>
</dbReference>
<evidence type="ECO:0000313" key="11">
    <source>
        <dbReference type="EMBL" id="CAD8234731.1"/>
    </source>
</evidence>
<dbReference type="EMBL" id="HBDZ01004875">
    <property type="protein sequence ID" value="CAD8234731.1"/>
    <property type="molecule type" value="Transcribed_RNA"/>
</dbReference>
<dbReference type="InterPro" id="IPR018108">
    <property type="entry name" value="MCP_transmembrane"/>
</dbReference>
<sequence>MPLCRPRPSPGFAAAAAAEPAAGGFLGQYERSAKLFFAGGGAGAIARTCTAPLDRIKLLMQVQALGQGGAAQGAYTGVGQALVKIAKEEGILAYWKGNGVNIIRIFPYSAAQLAANDQYKAFLADENGNLTTARRLVAGGLAGMTGTALTHPLDTVRLRLAMPNSGYHGPIHAARSMIAKEGAGSMFKGIFPTLVGVAPYTALNFFSFDTINNKIAEAGVPPGVVTKLFVGAAAGTVATTVCYPLDTVRRRMQMAGNTYSSMGNALVTIASKEGFINGFYQGWWANTVKVVPQNAIRLVMYGVLKDVLGLEKAKTDT</sequence>
<dbReference type="GO" id="GO:0140021">
    <property type="term" value="P:mitochondrial ADP transmembrane transport"/>
    <property type="evidence" value="ECO:0007669"/>
    <property type="project" value="InterPro"/>
</dbReference>
<dbReference type="PROSITE" id="PS50920">
    <property type="entry name" value="SOLCAR"/>
    <property type="match status" value="3"/>
</dbReference>
<proteinExistence type="inferred from homology"/>
<dbReference type="GO" id="GO:0005743">
    <property type="term" value="C:mitochondrial inner membrane"/>
    <property type="evidence" value="ECO:0007669"/>
    <property type="project" value="InterPro"/>
</dbReference>
<dbReference type="SUPFAM" id="SSF103506">
    <property type="entry name" value="Mitochondrial carrier"/>
    <property type="match status" value="1"/>
</dbReference>
<evidence type="ECO:0000256" key="2">
    <source>
        <dbReference type="ARBA" id="ARBA00006375"/>
    </source>
</evidence>
<gene>
    <name evidence="11" type="ORF">PCOL08062_LOCUS3731</name>
</gene>
<evidence type="ECO:0000256" key="3">
    <source>
        <dbReference type="ARBA" id="ARBA00022448"/>
    </source>
</evidence>
<keyword evidence="6" id="KW-1133">Transmembrane helix</keyword>
<reference evidence="11" key="1">
    <citation type="submission" date="2021-01" db="EMBL/GenBank/DDBJ databases">
        <authorList>
            <person name="Corre E."/>
            <person name="Pelletier E."/>
            <person name="Niang G."/>
            <person name="Scheremetjew M."/>
            <person name="Finn R."/>
            <person name="Kale V."/>
            <person name="Holt S."/>
            <person name="Cochrane G."/>
            <person name="Meng A."/>
            <person name="Brown T."/>
            <person name="Cohen L."/>
        </authorList>
    </citation>
    <scope>NUCLEOTIDE SEQUENCE</scope>
    <source>
        <strain evidence="11">CCMP1413</strain>
    </source>
</reference>
<dbReference type="PANTHER" id="PTHR24089">
    <property type="entry name" value="SOLUTE CARRIER FAMILY 25"/>
    <property type="match status" value="1"/>
</dbReference>
<dbReference type="Pfam" id="PF00153">
    <property type="entry name" value="Mito_carr"/>
    <property type="match status" value="3"/>
</dbReference>
<dbReference type="InterPro" id="IPR002067">
    <property type="entry name" value="MCP"/>
</dbReference>
<comment type="similarity">
    <text evidence="2 10">Belongs to the mitochondrial carrier (TC 2.A.29) family.</text>
</comment>
<keyword evidence="4 9" id="KW-0812">Transmembrane</keyword>
<dbReference type="GO" id="GO:1990544">
    <property type="term" value="P:mitochondrial ATP transmembrane transport"/>
    <property type="evidence" value="ECO:0007669"/>
    <property type="project" value="InterPro"/>
</dbReference>
<feature type="repeat" description="Solcar" evidence="9">
    <location>
        <begin position="130"/>
        <end position="214"/>
    </location>
</feature>
<dbReference type="PRINTS" id="PR00926">
    <property type="entry name" value="MITOCARRIER"/>
</dbReference>
<evidence type="ECO:0000256" key="7">
    <source>
        <dbReference type="ARBA" id="ARBA00023136"/>
    </source>
</evidence>
<evidence type="ECO:0000256" key="5">
    <source>
        <dbReference type="ARBA" id="ARBA00022737"/>
    </source>
</evidence>
<dbReference type="GO" id="GO:0005471">
    <property type="term" value="F:ATP:ADP antiporter activity"/>
    <property type="evidence" value="ECO:0007669"/>
    <property type="project" value="InterPro"/>
</dbReference>
<protein>
    <recommendedName>
        <fullName evidence="12">ADP,ATP carrier protein</fullName>
    </recommendedName>
</protein>
<dbReference type="PRINTS" id="PR00927">
    <property type="entry name" value="ADPTRNSLCASE"/>
</dbReference>
<feature type="repeat" description="Solcar" evidence="9">
    <location>
        <begin position="30"/>
        <end position="122"/>
    </location>
</feature>
<name>A0A7R9TG75_9VIRI</name>
<evidence type="ECO:0008006" key="12">
    <source>
        <dbReference type="Google" id="ProtNLM"/>
    </source>
</evidence>
<evidence type="ECO:0000256" key="6">
    <source>
        <dbReference type="ARBA" id="ARBA00022989"/>
    </source>
</evidence>
<keyword evidence="3 10" id="KW-0813">Transport</keyword>
<dbReference type="InterPro" id="IPR002113">
    <property type="entry name" value="ADT_euk_type"/>
</dbReference>
<feature type="repeat" description="Solcar" evidence="9">
    <location>
        <begin position="222"/>
        <end position="307"/>
    </location>
</feature>
<dbReference type="AlphaFoldDB" id="A0A7R9TG75"/>
<organism evidence="11">
    <name type="scientific">Prasinoderma coloniale</name>
    <dbReference type="NCBI Taxonomy" id="156133"/>
    <lineage>
        <taxon>Eukaryota</taxon>
        <taxon>Viridiplantae</taxon>
        <taxon>Prasinodermophyta</taxon>
        <taxon>Prasinodermophyceae</taxon>
        <taxon>Prasinodermales</taxon>
        <taxon>Prasinodermaceae</taxon>
        <taxon>Prasinoderma</taxon>
    </lineage>
</organism>
<keyword evidence="5" id="KW-0677">Repeat</keyword>
<evidence type="ECO:0000256" key="10">
    <source>
        <dbReference type="RuleBase" id="RU000488"/>
    </source>
</evidence>
<keyword evidence="7 9" id="KW-0472">Membrane</keyword>
<evidence type="ECO:0000256" key="4">
    <source>
        <dbReference type="ARBA" id="ARBA00022692"/>
    </source>
</evidence>
<comment type="catalytic activity">
    <reaction evidence="8">
        <text>ADP(in) + ATP(out) = ADP(out) + ATP(in)</text>
        <dbReference type="Rhea" id="RHEA:34999"/>
        <dbReference type="ChEBI" id="CHEBI:30616"/>
        <dbReference type="ChEBI" id="CHEBI:456216"/>
    </reaction>
    <physiologicalReaction direction="left-to-right" evidence="8">
        <dbReference type="Rhea" id="RHEA:35000"/>
    </physiologicalReaction>
</comment>
<evidence type="ECO:0000256" key="8">
    <source>
        <dbReference type="ARBA" id="ARBA00024143"/>
    </source>
</evidence>
<evidence type="ECO:0000256" key="1">
    <source>
        <dbReference type="ARBA" id="ARBA00004141"/>
    </source>
</evidence>
<accession>A0A7R9TG75</accession>
<dbReference type="InterPro" id="IPR023395">
    <property type="entry name" value="MCP_dom_sf"/>
</dbReference>